<dbReference type="AlphaFoldDB" id="A0A1A6GAC6"/>
<name>A0A1A6GAC6_ENTMU</name>
<reference evidence="2 8" key="4">
    <citation type="submission" date="2020-04" db="EMBL/GenBank/DDBJ databases">
        <authorList>
            <person name="Abaymova A."/>
            <person name="Teymurazov M."/>
            <person name="Tazyna O."/>
            <person name="Chatushin Y."/>
            <person name="Svetoch E."/>
            <person name="Pereligyn V."/>
            <person name="Pohylenko V."/>
            <person name="Platonov M."/>
            <person name="Kartsev N."/>
            <person name="Skryabin Y."/>
            <person name="Sizova A."/>
            <person name="Solomentsev V."/>
            <person name="Kislichkina A."/>
            <person name="Bogun A."/>
        </authorList>
    </citation>
    <scope>NUCLEOTIDE SEQUENCE [LARGE SCALE GENOMIC DNA]</scope>
    <source>
        <strain evidence="2">SCPM-O-B-8398</strain>
        <strain evidence="8">SCPM-O-B-8398 (E28)</strain>
    </source>
</reference>
<reference evidence="4 6" key="2">
    <citation type="submission" date="2018-03" db="EMBL/GenBank/DDBJ databases">
        <title>Draft genome sequences of four Enterococcus mundtii strains isolated from beef slaughterhouses in Kenya.</title>
        <authorList>
            <person name="Wambui J."/>
            <person name="Stevens M."/>
            <person name="Njage P."/>
            <person name="Stephan R."/>
            <person name="Tasara T."/>
        </authorList>
    </citation>
    <scope>NUCLEOTIDE SEQUENCE [LARGE SCALE GENOMIC DNA]</scope>
    <source>
        <strain evidence="4 6">H18-EM</strain>
    </source>
</reference>
<gene>
    <name evidence="3" type="ORF">BTN92_09015</name>
    <name evidence="4" type="ORF">C6N14_01990</name>
    <name evidence="1" type="ORF">EM151A_1063</name>
    <name evidence="2" type="ORF">HI921_06285</name>
</gene>
<organism evidence="3 5">
    <name type="scientific">Enterococcus mundtii</name>
    <dbReference type="NCBI Taxonomy" id="53346"/>
    <lineage>
        <taxon>Bacteria</taxon>
        <taxon>Bacillati</taxon>
        <taxon>Bacillota</taxon>
        <taxon>Bacilli</taxon>
        <taxon>Lactobacillales</taxon>
        <taxon>Enterococcaceae</taxon>
        <taxon>Enterococcus</taxon>
    </lineage>
</organism>
<evidence type="ECO:0000313" key="2">
    <source>
        <dbReference type="EMBL" id="NMP58076.1"/>
    </source>
</evidence>
<dbReference type="Proteomes" id="UP000557857">
    <property type="component" value="Unassembled WGS sequence"/>
</dbReference>
<evidence type="ECO:0000313" key="6">
    <source>
        <dbReference type="Proteomes" id="UP000244022"/>
    </source>
</evidence>
<protein>
    <submittedName>
        <fullName evidence="3">Uncharacterized protein</fullName>
    </submittedName>
</protein>
<dbReference type="Proteomes" id="UP000189299">
    <property type="component" value="Unassembled WGS sequence"/>
</dbReference>
<dbReference type="EMBL" id="MSTR01000007">
    <property type="protein sequence ID" value="ONN43192.1"/>
    <property type="molecule type" value="Genomic_DNA"/>
</dbReference>
<evidence type="ECO:0000313" key="1">
    <source>
        <dbReference type="EMBL" id="BBM14300.1"/>
    </source>
</evidence>
<evidence type="ECO:0000313" key="5">
    <source>
        <dbReference type="Proteomes" id="UP000189299"/>
    </source>
</evidence>
<dbReference type="Proteomes" id="UP000244022">
    <property type="component" value="Unassembled WGS sequence"/>
</dbReference>
<reference evidence="1 7" key="3">
    <citation type="submission" date="2019-07" db="EMBL/GenBank/DDBJ databases">
        <title>antibiotic susceptibility of plant-derived lactic acid bacteria.</title>
        <authorList>
            <person name="Sugiyama M."/>
            <person name="Noda M."/>
        </authorList>
    </citation>
    <scope>NUCLEOTIDE SEQUENCE [LARGE SCALE GENOMIC DNA]</scope>
    <source>
        <strain evidence="1 7">15-1A</strain>
    </source>
</reference>
<dbReference type="EMBL" id="JABCAG010000014">
    <property type="protein sequence ID" value="NMP58076.1"/>
    <property type="molecule type" value="Genomic_DNA"/>
</dbReference>
<dbReference type="STRING" id="53346.A5802_002136"/>
<evidence type="ECO:0000313" key="8">
    <source>
        <dbReference type="Proteomes" id="UP000557857"/>
    </source>
</evidence>
<evidence type="ECO:0000313" key="3">
    <source>
        <dbReference type="EMBL" id="ONN43192.1"/>
    </source>
</evidence>
<accession>A0A1A6GAC6</accession>
<sequence length="90" mass="10330">MNTYIKATQGTKNQCFYAFVEFKDSMLVLSSFQGLNRSVIKKINLADISGLTKDNYWGGQRISFYDQGTLYQFFECGPAVVDYLQENLFV</sequence>
<dbReference type="RefSeq" id="WP_010736683.1">
    <property type="nucleotide sequence ID" value="NZ_AP019810.1"/>
</dbReference>
<evidence type="ECO:0000313" key="7">
    <source>
        <dbReference type="Proteomes" id="UP000509460"/>
    </source>
</evidence>
<reference evidence="3 5" key="1">
    <citation type="submission" date="2016-12" db="EMBL/GenBank/DDBJ databases">
        <authorList>
            <person name="Song W.-J."/>
            <person name="Kurnit D.M."/>
        </authorList>
    </citation>
    <scope>NUCLEOTIDE SEQUENCE [LARGE SCALE GENOMIC DNA]</scope>
    <source>
        <strain evidence="3 5">CGB1038-1_S1</strain>
    </source>
</reference>
<dbReference type="OrthoDB" id="2320264at2"/>
<dbReference type="EMBL" id="PYGR01000004">
    <property type="protein sequence ID" value="PTO37064.1"/>
    <property type="molecule type" value="Genomic_DNA"/>
</dbReference>
<proteinExistence type="predicted"/>
<evidence type="ECO:0000313" key="4">
    <source>
        <dbReference type="EMBL" id="PTO37064.1"/>
    </source>
</evidence>
<dbReference type="Proteomes" id="UP000509460">
    <property type="component" value="Chromosome"/>
</dbReference>
<dbReference type="EMBL" id="AP019810">
    <property type="protein sequence ID" value="BBM14300.1"/>
    <property type="molecule type" value="Genomic_DNA"/>
</dbReference>